<dbReference type="InterPro" id="IPR029016">
    <property type="entry name" value="GAF-like_dom_sf"/>
</dbReference>
<dbReference type="InterPro" id="IPR003018">
    <property type="entry name" value="GAF"/>
</dbReference>
<feature type="coiled-coil region" evidence="9">
    <location>
        <begin position="214"/>
        <end position="241"/>
    </location>
</feature>
<dbReference type="GO" id="GO:0000155">
    <property type="term" value="F:phosphorelay sensor kinase activity"/>
    <property type="evidence" value="ECO:0007669"/>
    <property type="project" value="InterPro"/>
</dbReference>
<gene>
    <name evidence="15" type="ordered locus">Aazo_0288</name>
</gene>
<keyword evidence="9" id="KW-0175">Coiled coil</keyword>
<evidence type="ECO:0000259" key="14">
    <source>
        <dbReference type="PROSITE" id="PS50113"/>
    </source>
</evidence>
<dbReference type="Gene3D" id="3.30.565.10">
    <property type="entry name" value="Histidine kinase-like ATPase, C-terminal domain"/>
    <property type="match status" value="1"/>
</dbReference>
<evidence type="ECO:0000256" key="10">
    <source>
        <dbReference type="SAM" id="Phobius"/>
    </source>
</evidence>
<dbReference type="PROSITE" id="PS50112">
    <property type="entry name" value="PAS"/>
    <property type="match status" value="3"/>
</dbReference>
<dbReference type="Gene3D" id="1.10.287.130">
    <property type="match status" value="1"/>
</dbReference>
<keyword evidence="6 15" id="KW-0418">Kinase</keyword>
<feature type="domain" description="PAS" evidence="13">
    <location>
        <begin position="386"/>
        <end position="462"/>
    </location>
</feature>
<dbReference type="HOGENOM" id="CLU_000445_89_2_3"/>
<dbReference type="FunFam" id="3.30.565.10:FF:000006">
    <property type="entry name" value="Sensor histidine kinase WalK"/>
    <property type="match status" value="1"/>
</dbReference>
<dbReference type="SUPFAM" id="SSF47384">
    <property type="entry name" value="Homodimeric domain of signal transducing histidine kinase"/>
    <property type="match status" value="1"/>
</dbReference>
<evidence type="ECO:0000256" key="1">
    <source>
        <dbReference type="ARBA" id="ARBA00000085"/>
    </source>
</evidence>
<evidence type="ECO:0000313" key="15">
    <source>
        <dbReference type="EMBL" id="ADI62876.1"/>
    </source>
</evidence>
<dbReference type="InterPro" id="IPR035965">
    <property type="entry name" value="PAS-like_dom_sf"/>
</dbReference>
<dbReference type="InterPro" id="IPR001610">
    <property type="entry name" value="PAC"/>
</dbReference>
<feature type="domain" description="PAS" evidence="13">
    <location>
        <begin position="518"/>
        <end position="588"/>
    </location>
</feature>
<dbReference type="SMART" id="SM00387">
    <property type="entry name" value="HATPase_c"/>
    <property type="match status" value="1"/>
</dbReference>
<dbReference type="EMBL" id="CP002059">
    <property type="protein sequence ID" value="ADI62876.1"/>
    <property type="molecule type" value="Genomic_DNA"/>
</dbReference>
<feature type="domain" description="PAS" evidence="13">
    <location>
        <begin position="266"/>
        <end position="311"/>
    </location>
</feature>
<feature type="domain" description="PAC" evidence="14">
    <location>
        <begin position="463"/>
        <end position="517"/>
    </location>
</feature>
<dbReference type="KEGG" id="naz:Aazo_0288"/>
<dbReference type="InterPro" id="IPR000014">
    <property type="entry name" value="PAS"/>
</dbReference>
<dbReference type="InterPro" id="IPR052162">
    <property type="entry name" value="Sensor_kinase/Photoreceptor"/>
</dbReference>
<dbReference type="RefSeq" id="WP_013189896.1">
    <property type="nucleotide sequence ID" value="NC_014248.1"/>
</dbReference>
<dbReference type="PROSITE" id="PS50046">
    <property type="entry name" value="PHYTOCHROME_2"/>
    <property type="match status" value="1"/>
</dbReference>
<evidence type="ECO:0000259" key="12">
    <source>
        <dbReference type="PROSITE" id="PS50109"/>
    </source>
</evidence>
<comment type="function">
    <text evidence="8">Photoreceptor which exists in two forms that are reversibly interconvertible by light: the R form that absorbs maximally in the red region of the spectrum and the FR form that absorbs maximally in the far-red region.</text>
</comment>
<evidence type="ECO:0000256" key="4">
    <source>
        <dbReference type="ARBA" id="ARBA00022553"/>
    </source>
</evidence>
<dbReference type="NCBIfam" id="TIGR00229">
    <property type="entry name" value="sensory_box"/>
    <property type="match status" value="3"/>
</dbReference>
<sequence>MLNPLGIAIGFLIIILFTTYYLLQRQITQRQQTGNILRQQTERERLVSQIAHHIRTSLNLEEVLVTTVAEVKHFLQADRVLIYRLWEDGTGSAITETVSPDYPCILGRIFPAEVFPREYHHAYTQGRTTAITNVESDVNSCLAEFLNQFGVKAKLVVPILQEVRKVRETDNSESLHPSPHLWGLLIAHQCSNVRQWQTWEVELMKQLATQVAIAIQQSELYEQLQQLNAQLEHRVQQRTEELARTNTSLRAEIVERQRTEAALRHTNQTLQSLIAASPRAIFTLDLHNNVKMWNPAAERMFGWSETEVLDQPNPIMSAELEEYEKIKETVIQGITPPSVEVRQRKKDNSLIDIVFSAAPLHNSEGVISGMVAVVADITEQKRQAEQVRFLESVVVNTNDAVLITEAEPIDEPVPRILYINEAFTRMTGYSPEEVLGKTPGILQGPKTTGAVLDQVRTALFSRESVTVEAINYRKDGSEFWVESSIVPVADKTGYYTHWISIQRDVSERKRIEQALRCSEERFRSLIENALDVITILDTDGTIHYMSPSVEKVLGYRSVELINQNFFAWIHPDDFVATCYNITNAIKNPDVPLPVEFRYRHQDDSWRTLEAISQKFVDNSELTSIVVNSRDITERKRLEEVRLALEREKELSAMKIRFFSMASHEFRTPLSTALAAAQLLENSPHAWENGGKRSRNLRRIQDSVKNMVQLLDDILTINRAETGNLEFNPQWLDLERFCRQFVEEIRLSNTSEYILTFTCDSVPWRNTVEQWQQAYLDEKLLRSILGNLLSNAIKYSPEKTQVDFCLNFDHNQVIIQISDHGIGISTTDQDQLFEPFHRGHNVRNIAGTGLGLVVVKKCVDLHGGHLNIVSELGHGTTVTVTLPLA</sequence>
<dbReference type="SUPFAM" id="SSF55781">
    <property type="entry name" value="GAF domain-like"/>
    <property type="match status" value="1"/>
</dbReference>
<dbReference type="Pfam" id="PF00512">
    <property type="entry name" value="HisKA"/>
    <property type="match status" value="1"/>
</dbReference>
<dbReference type="PROSITE" id="PS50109">
    <property type="entry name" value="HIS_KIN"/>
    <property type="match status" value="1"/>
</dbReference>
<feature type="domain" description="Histidine kinase" evidence="12">
    <location>
        <begin position="660"/>
        <end position="884"/>
    </location>
</feature>
<keyword evidence="7" id="KW-0902">Two-component regulatory system</keyword>
<evidence type="ECO:0000256" key="7">
    <source>
        <dbReference type="ARBA" id="ARBA00023012"/>
    </source>
</evidence>
<keyword evidence="10" id="KW-0472">Membrane</keyword>
<dbReference type="InterPro" id="IPR003661">
    <property type="entry name" value="HisK_dim/P_dom"/>
</dbReference>
<evidence type="ECO:0000256" key="9">
    <source>
        <dbReference type="SAM" id="Coils"/>
    </source>
</evidence>
<evidence type="ECO:0000256" key="5">
    <source>
        <dbReference type="ARBA" id="ARBA00022679"/>
    </source>
</evidence>
<dbReference type="eggNOG" id="COG5002">
    <property type="taxonomic scope" value="Bacteria"/>
</dbReference>
<evidence type="ECO:0000259" key="11">
    <source>
        <dbReference type="PROSITE" id="PS50046"/>
    </source>
</evidence>
<organism evidence="15 16">
    <name type="scientific">Nostoc azollae (strain 0708)</name>
    <name type="common">Anabaena azollae (strain 0708)</name>
    <dbReference type="NCBI Taxonomy" id="551115"/>
    <lineage>
        <taxon>Bacteria</taxon>
        <taxon>Bacillati</taxon>
        <taxon>Cyanobacteriota</taxon>
        <taxon>Cyanophyceae</taxon>
        <taxon>Nostocales</taxon>
        <taxon>Nostocaceae</taxon>
        <taxon>Trichormus</taxon>
    </lineage>
</organism>
<dbReference type="PRINTS" id="PR00344">
    <property type="entry name" value="BCTRLSENSOR"/>
</dbReference>
<keyword evidence="16" id="KW-1185">Reference proteome</keyword>
<keyword evidence="5" id="KW-0808">Transferase</keyword>
<dbReference type="SMART" id="SM00091">
    <property type="entry name" value="PAS"/>
    <property type="match status" value="3"/>
</dbReference>
<dbReference type="GO" id="GO:0006355">
    <property type="term" value="P:regulation of DNA-templated transcription"/>
    <property type="evidence" value="ECO:0007669"/>
    <property type="project" value="InterPro"/>
</dbReference>
<dbReference type="Gene3D" id="3.30.450.40">
    <property type="match status" value="1"/>
</dbReference>
<dbReference type="Pfam" id="PF13426">
    <property type="entry name" value="PAS_9"/>
    <property type="match status" value="1"/>
</dbReference>
<feature type="domain" description="Phytochrome chromophore attachment site" evidence="11">
    <location>
        <begin position="59"/>
        <end position="210"/>
    </location>
</feature>
<protein>
    <recommendedName>
        <fullName evidence="3">histidine kinase</fullName>
        <ecNumber evidence="3">2.7.13.3</ecNumber>
    </recommendedName>
</protein>
<dbReference type="Pfam" id="PF08447">
    <property type="entry name" value="PAS_3"/>
    <property type="match status" value="1"/>
</dbReference>
<dbReference type="Proteomes" id="UP000001511">
    <property type="component" value="Chromosome"/>
</dbReference>
<dbReference type="CDD" id="cd00075">
    <property type="entry name" value="HATPase"/>
    <property type="match status" value="1"/>
</dbReference>
<comment type="similarity">
    <text evidence="2">In the N-terminal section; belongs to the phytochrome family.</text>
</comment>
<dbReference type="PANTHER" id="PTHR43304">
    <property type="entry name" value="PHYTOCHROME-LIKE PROTEIN CPH1"/>
    <property type="match status" value="1"/>
</dbReference>
<dbReference type="SMART" id="SM00086">
    <property type="entry name" value="PAC"/>
    <property type="match status" value="3"/>
</dbReference>
<dbReference type="STRING" id="551115.Aazo_0288"/>
<evidence type="ECO:0000256" key="2">
    <source>
        <dbReference type="ARBA" id="ARBA00006402"/>
    </source>
</evidence>
<dbReference type="InterPro" id="IPR016132">
    <property type="entry name" value="Phyto_chromo_attachment"/>
</dbReference>
<dbReference type="CDD" id="cd00082">
    <property type="entry name" value="HisKA"/>
    <property type="match status" value="1"/>
</dbReference>
<evidence type="ECO:0000256" key="3">
    <source>
        <dbReference type="ARBA" id="ARBA00012438"/>
    </source>
</evidence>
<dbReference type="Pfam" id="PF02518">
    <property type="entry name" value="HATPase_c"/>
    <property type="match status" value="1"/>
</dbReference>
<dbReference type="InterPro" id="IPR036097">
    <property type="entry name" value="HisK_dim/P_sf"/>
</dbReference>
<reference evidence="15 16" key="1">
    <citation type="journal article" date="2010" name="PLoS ONE">
        <title>Genome erosion in a nitrogen-fixing vertically transmitted endosymbiotic multicellular cyanobacterium.</title>
        <authorList>
            <person name="Ran L."/>
            <person name="Larsson J."/>
            <person name="Vigil-Stenman T."/>
            <person name="Nylander J.A."/>
            <person name="Ininbergs K."/>
            <person name="Zheng W.W."/>
            <person name="Lapidus A."/>
            <person name="Lowry S."/>
            <person name="Haselkorn R."/>
            <person name="Bergman B."/>
        </authorList>
    </citation>
    <scope>NUCLEOTIDE SEQUENCE [LARGE SCALE GENOMIC DNA]</scope>
    <source>
        <strain evidence="15 16">0708</strain>
    </source>
</reference>
<dbReference type="InterPro" id="IPR013767">
    <property type="entry name" value="PAS_fold"/>
</dbReference>
<dbReference type="Pfam" id="PF01590">
    <property type="entry name" value="GAF"/>
    <property type="match status" value="1"/>
</dbReference>
<dbReference type="InterPro" id="IPR036890">
    <property type="entry name" value="HATPase_C_sf"/>
</dbReference>
<dbReference type="InterPro" id="IPR003594">
    <property type="entry name" value="HATPase_dom"/>
</dbReference>
<dbReference type="InterPro" id="IPR000700">
    <property type="entry name" value="PAS-assoc_C"/>
</dbReference>
<name>D7DYQ3_NOSA0</name>
<dbReference type="SUPFAM" id="SSF55785">
    <property type="entry name" value="PYP-like sensor domain (PAS domain)"/>
    <property type="match status" value="3"/>
</dbReference>
<dbReference type="OrthoDB" id="453200at2"/>
<dbReference type="CDD" id="cd00130">
    <property type="entry name" value="PAS"/>
    <property type="match status" value="3"/>
</dbReference>
<dbReference type="PROSITE" id="PS50113">
    <property type="entry name" value="PAC"/>
    <property type="match status" value="2"/>
</dbReference>
<dbReference type="Gene3D" id="3.30.450.20">
    <property type="entry name" value="PAS domain"/>
    <property type="match status" value="3"/>
</dbReference>
<evidence type="ECO:0000256" key="6">
    <source>
        <dbReference type="ARBA" id="ARBA00022777"/>
    </source>
</evidence>
<feature type="transmembrane region" description="Helical" evidence="10">
    <location>
        <begin position="6"/>
        <end position="23"/>
    </location>
</feature>
<dbReference type="Pfam" id="PF00989">
    <property type="entry name" value="PAS"/>
    <property type="match status" value="1"/>
</dbReference>
<dbReference type="InterPro" id="IPR013655">
    <property type="entry name" value="PAS_fold_3"/>
</dbReference>
<dbReference type="eggNOG" id="COG2202">
    <property type="taxonomic scope" value="Bacteria"/>
</dbReference>
<dbReference type="eggNOG" id="COG2203">
    <property type="taxonomic scope" value="Bacteria"/>
</dbReference>
<feature type="domain" description="PAC" evidence="14">
    <location>
        <begin position="337"/>
        <end position="389"/>
    </location>
</feature>
<evidence type="ECO:0000259" key="13">
    <source>
        <dbReference type="PROSITE" id="PS50112"/>
    </source>
</evidence>
<dbReference type="InterPro" id="IPR004358">
    <property type="entry name" value="Sig_transdc_His_kin-like_C"/>
</dbReference>
<comment type="catalytic activity">
    <reaction evidence="1">
        <text>ATP + protein L-histidine = ADP + protein N-phospho-L-histidine.</text>
        <dbReference type="EC" id="2.7.13.3"/>
    </reaction>
</comment>
<dbReference type="SUPFAM" id="SSF55874">
    <property type="entry name" value="ATPase domain of HSP90 chaperone/DNA topoisomerase II/histidine kinase"/>
    <property type="match status" value="1"/>
</dbReference>
<dbReference type="EC" id="2.7.13.3" evidence="3"/>
<evidence type="ECO:0000313" key="16">
    <source>
        <dbReference type="Proteomes" id="UP000001511"/>
    </source>
</evidence>
<accession>D7DYQ3</accession>
<dbReference type="InterPro" id="IPR005467">
    <property type="entry name" value="His_kinase_dom"/>
</dbReference>
<dbReference type="PANTHER" id="PTHR43304:SF1">
    <property type="entry name" value="PAC DOMAIN-CONTAINING PROTEIN"/>
    <property type="match status" value="1"/>
</dbReference>
<evidence type="ECO:0000256" key="8">
    <source>
        <dbReference type="ARBA" id="ARBA00055745"/>
    </source>
</evidence>
<keyword evidence="10" id="KW-1133">Transmembrane helix</keyword>
<dbReference type="SMART" id="SM00065">
    <property type="entry name" value="GAF"/>
    <property type="match status" value="1"/>
</dbReference>
<keyword evidence="10" id="KW-0812">Transmembrane</keyword>
<proteinExistence type="inferred from homology"/>
<dbReference type="SMART" id="SM00388">
    <property type="entry name" value="HisKA"/>
    <property type="match status" value="1"/>
</dbReference>
<dbReference type="AlphaFoldDB" id="D7DYQ3"/>
<keyword evidence="4" id="KW-0597">Phosphoprotein</keyword>